<dbReference type="GO" id="GO:0000156">
    <property type="term" value="F:phosphorelay response regulator activity"/>
    <property type="evidence" value="ECO:0007669"/>
    <property type="project" value="InterPro"/>
</dbReference>
<keyword evidence="1" id="KW-0597">Phosphoprotein</keyword>
<feature type="domain" description="Response regulatory" evidence="2">
    <location>
        <begin position="3"/>
        <end position="116"/>
    </location>
</feature>
<dbReference type="Pfam" id="PF04397">
    <property type="entry name" value="LytTR"/>
    <property type="match status" value="1"/>
</dbReference>
<dbReference type="Pfam" id="PF00072">
    <property type="entry name" value="Response_reg"/>
    <property type="match status" value="1"/>
</dbReference>
<sequence>MLKVLIVEDEEIAAEKLEWLILRHDANIVVLDKLDSIKSTVRWLENNPAPDLIFLDIHLSDGLSFELFKKVKIDVPIIFTTAYNEFAVKAFEVNSVDYLLKPIKADDIARSLYKYEQLYQQKNTPSLGFDVNTLLEAIRQQQIPTKAYKSRFLVKLGQRIWSVPVEEIAYFFAEDKLIFMVCTDKQKIPVDYTLDQLGEMLDPALFFKANRQFIVKINSISSIMPYSNSRIKVHLQPPEPRELIISNDRAPLFKQWLDQ</sequence>
<keyword evidence="5" id="KW-1185">Reference proteome</keyword>
<protein>
    <submittedName>
        <fullName evidence="4">DNA-binding response regulator, LytR/AlgR family</fullName>
    </submittedName>
</protein>
<dbReference type="OrthoDB" id="646623at2"/>
<dbReference type="EMBL" id="FOLE01000002">
    <property type="protein sequence ID" value="SFC00312.1"/>
    <property type="molecule type" value="Genomic_DNA"/>
</dbReference>
<dbReference type="Gene3D" id="2.40.50.1020">
    <property type="entry name" value="LytTr DNA-binding domain"/>
    <property type="match status" value="1"/>
</dbReference>
<keyword evidence="4" id="KW-0238">DNA-binding</keyword>
<proteinExistence type="predicted"/>
<evidence type="ECO:0000313" key="5">
    <source>
        <dbReference type="Proteomes" id="UP000199514"/>
    </source>
</evidence>
<dbReference type="InterPro" id="IPR007492">
    <property type="entry name" value="LytTR_DNA-bd_dom"/>
</dbReference>
<dbReference type="SUPFAM" id="SSF52172">
    <property type="entry name" value="CheY-like"/>
    <property type="match status" value="1"/>
</dbReference>
<dbReference type="SMART" id="SM00448">
    <property type="entry name" value="REC"/>
    <property type="match status" value="1"/>
</dbReference>
<dbReference type="InterPro" id="IPR011006">
    <property type="entry name" value="CheY-like_superfamily"/>
</dbReference>
<organism evidence="4 5">
    <name type="scientific">Flexibacter flexilis DSM 6793</name>
    <dbReference type="NCBI Taxonomy" id="927664"/>
    <lineage>
        <taxon>Bacteria</taxon>
        <taxon>Pseudomonadati</taxon>
        <taxon>Bacteroidota</taxon>
        <taxon>Cytophagia</taxon>
        <taxon>Cytophagales</taxon>
        <taxon>Flexibacteraceae</taxon>
        <taxon>Flexibacter</taxon>
    </lineage>
</organism>
<dbReference type="GO" id="GO:0003677">
    <property type="term" value="F:DNA binding"/>
    <property type="evidence" value="ECO:0007669"/>
    <property type="project" value="UniProtKB-KW"/>
</dbReference>
<accession>A0A1I1FMU5</accession>
<dbReference type="AlphaFoldDB" id="A0A1I1FMU5"/>
<dbReference type="InterPro" id="IPR046947">
    <property type="entry name" value="LytR-like"/>
</dbReference>
<evidence type="ECO:0000259" key="2">
    <source>
        <dbReference type="PROSITE" id="PS50110"/>
    </source>
</evidence>
<dbReference type="PROSITE" id="PS50930">
    <property type="entry name" value="HTH_LYTTR"/>
    <property type="match status" value="1"/>
</dbReference>
<evidence type="ECO:0000313" key="4">
    <source>
        <dbReference type="EMBL" id="SFC00312.1"/>
    </source>
</evidence>
<dbReference type="PANTHER" id="PTHR37299">
    <property type="entry name" value="TRANSCRIPTIONAL REGULATOR-RELATED"/>
    <property type="match status" value="1"/>
</dbReference>
<evidence type="ECO:0000259" key="3">
    <source>
        <dbReference type="PROSITE" id="PS50930"/>
    </source>
</evidence>
<gene>
    <name evidence="4" type="ORF">SAMN05421780_102242</name>
</gene>
<name>A0A1I1FMU5_9BACT</name>
<dbReference type="SMART" id="SM00850">
    <property type="entry name" value="LytTR"/>
    <property type="match status" value="1"/>
</dbReference>
<dbReference type="Gene3D" id="3.40.50.2300">
    <property type="match status" value="1"/>
</dbReference>
<dbReference type="InterPro" id="IPR001789">
    <property type="entry name" value="Sig_transdc_resp-reg_receiver"/>
</dbReference>
<dbReference type="STRING" id="927664.SAMN05421780_102242"/>
<feature type="domain" description="HTH LytTR-type" evidence="3">
    <location>
        <begin position="152"/>
        <end position="259"/>
    </location>
</feature>
<evidence type="ECO:0000256" key="1">
    <source>
        <dbReference type="PROSITE-ProRule" id="PRU00169"/>
    </source>
</evidence>
<feature type="modified residue" description="4-aspartylphosphate" evidence="1">
    <location>
        <position position="56"/>
    </location>
</feature>
<dbReference type="RefSeq" id="WP_091508585.1">
    <property type="nucleotide sequence ID" value="NZ_FOLE01000002.1"/>
</dbReference>
<reference evidence="4 5" key="1">
    <citation type="submission" date="2016-10" db="EMBL/GenBank/DDBJ databases">
        <authorList>
            <person name="de Groot N.N."/>
        </authorList>
    </citation>
    <scope>NUCLEOTIDE SEQUENCE [LARGE SCALE GENOMIC DNA]</scope>
    <source>
        <strain evidence="4 5">DSM 6793</strain>
    </source>
</reference>
<dbReference type="Proteomes" id="UP000199514">
    <property type="component" value="Unassembled WGS sequence"/>
</dbReference>
<dbReference type="PROSITE" id="PS50110">
    <property type="entry name" value="RESPONSE_REGULATORY"/>
    <property type="match status" value="1"/>
</dbReference>
<dbReference type="PANTHER" id="PTHR37299:SF1">
    <property type="entry name" value="STAGE 0 SPORULATION PROTEIN A HOMOLOG"/>
    <property type="match status" value="1"/>
</dbReference>